<feature type="repeat" description="TPR" evidence="1">
    <location>
        <begin position="275"/>
        <end position="308"/>
    </location>
</feature>
<dbReference type="Gene3D" id="1.25.40.10">
    <property type="entry name" value="Tetratricopeptide repeat domain"/>
    <property type="match status" value="1"/>
</dbReference>
<gene>
    <name evidence="3" type="ORF">DPN68_10015</name>
</gene>
<dbReference type="InterPro" id="IPR011652">
    <property type="entry name" value="MORN_2"/>
</dbReference>
<protein>
    <submittedName>
        <fullName evidence="3">Uncharacterized protein</fullName>
    </submittedName>
</protein>
<sequence>MKNYILFAFLIFSLFLSAQDSNEKILYIVDSIPVIEDPKEGFGILTENDIESVEVTKDINRIQKIGLKKIDGIIYIITKEYSKRPDSIRQIPSTKIMEKRNGVWYYKNNQPYTGKFIDYYLNGKKEGEGYLFNGKLKGKRLMFSLDGYITDEVFYENGLPNGLEKRFYKNGNLMQLGEFKNGKEVGIWEMYHPNGKLKQRTNFNNGKMDGESISFYSTGEVKGKYFYKNGIFQNDRNNQKIFDLYNQSQELFNQFDIKGAIKKLDAALKINPNWADGYFARGTMKLNNFEFDEAKKDFDITLQIEPYFINAYGNRACTIIRKYEFSNSRELSTSKEVKVFVSKKDFVIPDNDIEIICNDLNIAIELGDTNSLVVEAHAKYCKEK</sequence>
<name>A0A365P004_9FLAO</name>
<dbReference type="Gene3D" id="2.20.110.10">
    <property type="entry name" value="Histone H3 K4-specific methyltransferase SET7/9 N-terminal domain"/>
    <property type="match status" value="1"/>
</dbReference>
<dbReference type="SUPFAM" id="SSF82185">
    <property type="entry name" value="Histone H3 K4-specific methyltransferase SET7/9 N-terminal domain"/>
    <property type="match status" value="1"/>
</dbReference>
<accession>A0A365P004</accession>
<dbReference type="Pfam" id="PF07661">
    <property type="entry name" value="MORN_2"/>
    <property type="match status" value="3"/>
</dbReference>
<dbReference type="SUPFAM" id="SSF48452">
    <property type="entry name" value="TPR-like"/>
    <property type="match status" value="1"/>
</dbReference>
<dbReference type="SMART" id="SM00028">
    <property type="entry name" value="TPR"/>
    <property type="match status" value="2"/>
</dbReference>
<evidence type="ECO:0000256" key="2">
    <source>
        <dbReference type="SAM" id="SignalP"/>
    </source>
</evidence>
<keyword evidence="2" id="KW-0732">Signal</keyword>
<dbReference type="RefSeq" id="WP_113989521.1">
    <property type="nucleotide sequence ID" value="NZ_QLST01000012.1"/>
</dbReference>
<reference evidence="3 4" key="1">
    <citation type="submission" date="2018-06" db="EMBL/GenBank/DDBJ databases">
        <title>Flavobacterium tibetense sp. nov., isolated from a wetland YonghuCo on Tibetan Plateau.</title>
        <authorList>
            <person name="Xing P."/>
            <person name="Phurbu D."/>
            <person name="Lu H."/>
        </authorList>
    </citation>
    <scope>NUCLEOTIDE SEQUENCE [LARGE SCALE GENOMIC DNA]</scope>
    <source>
        <strain evidence="3 4">YH5</strain>
    </source>
</reference>
<dbReference type="InterPro" id="IPR011990">
    <property type="entry name" value="TPR-like_helical_dom_sf"/>
</dbReference>
<dbReference type="EMBL" id="QLST01000012">
    <property type="protein sequence ID" value="RBA27817.1"/>
    <property type="molecule type" value="Genomic_DNA"/>
</dbReference>
<keyword evidence="4" id="KW-1185">Reference proteome</keyword>
<dbReference type="OrthoDB" id="1524045at2"/>
<dbReference type="InterPro" id="IPR019734">
    <property type="entry name" value="TPR_rpt"/>
</dbReference>
<feature type="signal peptide" evidence="2">
    <location>
        <begin position="1"/>
        <end position="18"/>
    </location>
</feature>
<dbReference type="Proteomes" id="UP000253319">
    <property type="component" value="Unassembled WGS sequence"/>
</dbReference>
<evidence type="ECO:0000313" key="4">
    <source>
        <dbReference type="Proteomes" id="UP000253319"/>
    </source>
</evidence>
<evidence type="ECO:0000313" key="3">
    <source>
        <dbReference type="EMBL" id="RBA27817.1"/>
    </source>
</evidence>
<comment type="caution">
    <text evidence="3">The sequence shown here is derived from an EMBL/GenBank/DDBJ whole genome shotgun (WGS) entry which is preliminary data.</text>
</comment>
<proteinExistence type="predicted"/>
<feature type="chain" id="PRO_5016685446" evidence="2">
    <location>
        <begin position="19"/>
        <end position="384"/>
    </location>
</feature>
<dbReference type="AlphaFoldDB" id="A0A365P004"/>
<dbReference type="PROSITE" id="PS50005">
    <property type="entry name" value="TPR"/>
    <property type="match status" value="1"/>
</dbReference>
<evidence type="ECO:0000256" key="1">
    <source>
        <dbReference type="PROSITE-ProRule" id="PRU00339"/>
    </source>
</evidence>
<keyword evidence="1" id="KW-0802">TPR repeat</keyword>
<organism evidence="3 4">
    <name type="scientific">Flavobacterium tibetense</name>
    <dbReference type="NCBI Taxonomy" id="2233533"/>
    <lineage>
        <taxon>Bacteria</taxon>
        <taxon>Pseudomonadati</taxon>
        <taxon>Bacteroidota</taxon>
        <taxon>Flavobacteriia</taxon>
        <taxon>Flavobacteriales</taxon>
        <taxon>Flavobacteriaceae</taxon>
        <taxon>Flavobacterium</taxon>
    </lineage>
</organism>